<keyword evidence="2" id="KW-1185">Reference proteome</keyword>
<dbReference type="STRING" id="1855823.MCCS_12070"/>
<dbReference type="InterPro" id="IPR046257">
    <property type="entry name" value="DUF6290"/>
</dbReference>
<proteinExistence type="predicted"/>
<evidence type="ECO:0000313" key="2">
    <source>
        <dbReference type="Proteomes" id="UP000194154"/>
    </source>
</evidence>
<dbReference type="Proteomes" id="UP000194154">
    <property type="component" value="Chromosome"/>
</dbReference>
<sequence>MATITIRVSEDEKNFLKYMSEFMNLSLTDLIKNYTIEDLEDLFDTHVADKAYIEWSKNKQTVSHNDVMQEFGLL</sequence>
<reference evidence="1 2" key="1">
    <citation type="journal article" date="2017" name="Int. J. Syst. Evol. Microbiol.">
        <title>Macrococcus canis sp. nov., a skin bacterium associated with infections in dogs.</title>
        <authorList>
            <person name="Gobeli Brawand S."/>
            <person name="Cotting K."/>
            <person name="Gomez-Sanz E."/>
            <person name="Collaud A."/>
            <person name="Thomann A."/>
            <person name="Brodard I."/>
            <person name="Rodriguez-Campos S."/>
            <person name="Strauss C."/>
            <person name="Perreten V."/>
        </authorList>
    </citation>
    <scope>NUCLEOTIDE SEQUENCE [LARGE SCALE GENOMIC DNA]</scope>
    <source>
        <strain evidence="1 2">KM45013</strain>
    </source>
</reference>
<dbReference type="AlphaFoldDB" id="A0A1W7AB62"/>
<dbReference type="EMBL" id="CP021059">
    <property type="protein sequence ID" value="ARQ06853.1"/>
    <property type="molecule type" value="Genomic_DNA"/>
</dbReference>
<dbReference type="OrthoDB" id="1691100at2"/>
<dbReference type="GeneID" id="35295336"/>
<evidence type="ECO:0000313" key="1">
    <source>
        <dbReference type="EMBL" id="ARQ06853.1"/>
    </source>
</evidence>
<name>A0A1W7AB62_9STAP</name>
<protein>
    <recommendedName>
        <fullName evidence="3">Toxin-antitoxin system, antitoxin component</fullName>
    </recommendedName>
</protein>
<gene>
    <name evidence="1" type="ORF">MCCS_12070</name>
</gene>
<evidence type="ECO:0008006" key="3">
    <source>
        <dbReference type="Google" id="ProtNLM"/>
    </source>
</evidence>
<dbReference type="NCBIfam" id="NF046040">
    <property type="entry name" value="RelB_antitoxin"/>
    <property type="match status" value="1"/>
</dbReference>
<organism evidence="1 2">
    <name type="scientific">Macrococcoides canis</name>
    <dbReference type="NCBI Taxonomy" id="1855823"/>
    <lineage>
        <taxon>Bacteria</taxon>
        <taxon>Bacillati</taxon>
        <taxon>Bacillota</taxon>
        <taxon>Bacilli</taxon>
        <taxon>Bacillales</taxon>
        <taxon>Staphylococcaceae</taxon>
        <taxon>Macrococcoides</taxon>
    </lineage>
</organism>
<dbReference type="KEGG" id="mcak:MCCS_12070"/>
<dbReference type="RefSeq" id="WP_086042497.1">
    <property type="nucleotide sequence ID" value="NZ_CBCRZA010000002.1"/>
</dbReference>
<accession>A0A1W7AB62</accession>
<dbReference type="Pfam" id="PF19807">
    <property type="entry name" value="DUF6290"/>
    <property type="match status" value="1"/>
</dbReference>